<keyword evidence="6 7" id="KW-0175">Coiled coil</keyword>
<evidence type="ECO:0000256" key="7">
    <source>
        <dbReference type="SAM" id="Coils"/>
    </source>
</evidence>
<comment type="subcellular location">
    <subcellularLocation>
        <location evidence="1 6">Nucleus</location>
    </subcellularLocation>
</comment>
<dbReference type="Pfam" id="PF26095">
    <property type="entry name" value="CC_Bre1"/>
    <property type="match status" value="1"/>
</dbReference>
<evidence type="ECO:0000256" key="4">
    <source>
        <dbReference type="ARBA" id="ARBA00022833"/>
    </source>
</evidence>
<feature type="coiled-coil region" evidence="7">
    <location>
        <begin position="276"/>
        <end position="395"/>
    </location>
</feature>
<evidence type="ECO:0000256" key="2">
    <source>
        <dbReference type="ARBA" id="ARBA00022723"/>
    </source>
</evidence>
<evidence type="ECO:0000256" key="6">
    <source>
        <dbReference type="RuleBase" id="RU365038"/>
    </source>
</evidence>
<dbReference type="EMBL" id="MCBS01024943">
    <property type="protein sequence ID" value="RKF72077.1"/>
    <property type="molecule type" value="Genomic_DNA"/>
</dbReference>
<dbReference type="GO" id="GO:0006325">
    <property type="term" value="P:chromatin organization"/>
    <property type="evidence" value="ECO:0007669"/>
    <property type="project" value="UniProtKB-KW"/>
</dbReference>
<dbReference type="EC" id="2.3.2.27" evidence="6"/>
<keyword evidence="4 6" id="KW-0862">Zinc</keyword>
<dbReference type="GO" id="GO:0008270">
    <property type="term" value="F:zinc ion binding"/>
    <property type="evidence" value="ECO:0007669"/>
    <property type="project" value="UniProtKB-KW"/>
</dbReference>
<feature type="domain" description="BRE1-like coiled-coil containing" evidence="9">
    <location>
        <begin position="82"/>
        <end position="222"/>
    </location>
</feature>
<dbReference type="Proteomes" id="UP000285326">
    <property type="component" value="Unassembled WGS sequence"/>
</dbReference>
<dbReference type="GO" id="GO:0016567">
    <property type="term" value="P:protein ubiquitination"/>
    <property type="evidence" value="ECO:0007669"/>
    <property type="project" value="UniProtKB-UniRule"/>
</dbReference>
<organism evidence="10 11">
    <name type="scientific">Golovinomyces cichoracearum</name>
    <dbReference type="NCBI Taxonomy" id="62708"/>
    <lineage>
        <taxon>Eukaryota</taxon>
        <taxon>Fungi</taxon>
        <taxon>Dikarya</taxon>
        <taxon>Ascomycota</taxon>
        <taxon>Pezizomycotina</taxon>
        <taxon>Leotiomycetes</taxon>
        <taxon>Erysiphales</taxon>
        <taxon>Erysiphaceae</taxon>
        <taxon>Golovinomyces</taxon>
    </lineage>
</organism>
<feature type="region of interest" description="Disordered" evidence="8">
    <location>
        <begin position="645"/>
        <end position="681"/>
    </location>
</feature>
<dbReference type="PANTHER" id="PTHR23163">
    <property type="entry name" value="RING FINGER PROTEIN-RELATED"/>
    <property type="match status" value="1"/>
</dbReference>
<dbReference type="InterPro" id="IPR013956">
    <property type="entry name" value="E3_ubiquit_lig_Bre1"/>
</dbReference>
<evidence type="ECO:0000256" key="5">
    <source>
        <dbReference type="ARBA" id="ARBA00023242"/>
    </source>
</evidence>
<feature type="coiled-coil region" evidence="7">
    <location>
        <begin position="424"/>
        <end position="518"/>
    </location>
</feature>
<keyword evidence="6" id="KW-0833">Ubl conjugation pathway</keyword>
<protein>
    <recommendedName>
        <fullName evidence="6">E3 ubiquitin protein ligase</fullName>
        <ecNumber evidence="6">2.3.2.27</ecNumber>
    </recommendedName>
</protein>
<gene>
    <name evidence="10" type="ORF">GcM1_249163</name>
</gene>
<evidence type="ECO:0000259" key="9">
    <source>
        <dbReference type="Pfam" id="PF26095"/>
    </source>
</evidence>
<reference evidence="10 11" key="1">
    <citation type="journal article" date="2018" name="BMC Genomics">
        <title>Comparative genome analyses reveal sequence features reflecting distinct modes of host-adaptation between dicot and monocot powdery mildew.</title>
        <authorList>
            <person name="Wu Y."/>
            <person name="Ma X."/>
            <person name="Pan Z."/>
            <person name="Kale S.D."/>
            <person name="Song Y."/>
            <person name="King H."/>
            <person name="Zhang Q."/>
            <person name="Presley C."/>
            <person name="Deng X."/>
            <person name="Wei C.I."/>
            <person name="Xiao S."/>
        </authorList>
    </citation>
    <scope>NUCLEOTIDE SEQUENCE [LARGE SCALE GENOMIC DNA]</scope>
    <source>
        <strain evidence="10">UMSG1</strain>
    </source>
</reference>
<keyword evidence="6" id="KW-0156">Chromatin regulator</keyword>
<dbReference type="AlphaFoldDB" id="A0A420IC50"/>
<keyword evidence="3 6" id="KW-0863">Zinc-finger</keyword>
<feature type="region of interest" description="Disordered" evidence="8">
    <location>
        <begin position="241"/>
        <end position="262"/>
    </location>
</feature>
<evidence type="ECO:0000256" key="3">
    <source>
        <dbReference type="ARBA" id="ARBA00022771"/>
    </source>
</evidence>
<keyword evidence="2 6" id="KW-0479">Metal-binding</keyword>
<keyword evidence="5 6" id="KW-0539">Nucleus</keyword>
<comment type="similarity">
    <text evidence="6">Belongs to the BRE1 family.</text>
</comment>
<comment type="catalytic activity">
    <reaction evidence="6">
        <text>S-ubiquitinyl-[E2 ubiquitin-conjugating enzyme]-L-cysteine + [acceptor protein]-L-lysine = [E2 ubiquitin-conjugating enzyme]-L-cysteine + N(6)-ubiquitinyl-[acceptor protein]-L-lysine.</text>
        <dbReference type="EC" id="2.3.2.27"/>
    </reaction>
</comment>
<dbReference type="PANTHER" id="PTHR23163:SF0">
    <property type="entry name" value="E3 UBIQUITIN-PROTEIN LIGASE BRE1"/>
    <property type="match status" value="1"/>
</dbReference>
<name>A0A420IC50_9PEZI</name>
<proteinExistence type="inferred from homology"/>
<evidence type="ECO:0000313" key="11">
    <source>
        <dbReference type="Proteomes" id="UP000285326"/>
    </source>
</evidence>
<dbReference type="GO" id="GO:0005634">
    <property type="term" value="C:nucleus"/>
    <property type="evidence" value="ECO:0007669"/>
    <property type="project" value="UniProtKB-SubCell"/>
</dbReference>
<feature type="compositionally biased region" description="Polar residues" evidence="8">
    <location>
        <begin position="1"/>
        <end position="12"/>
    </location>
</feature>
<feature type="region of interest" description="Disordered" evidence="8">
    <location>
        <begin position="1"/>
        <end position="30"/>
    </location>
</feature>
<feature type="compositionally biased region" description="Polar residues" evidence="8">
    <location>
        <begin position="253"/>
        <end position="262"/>
    </location>
</feature>
<accession>A0A420IC50</accession>
<evidence type="ECO:0000313" key="10">
    <source>
        <dbReference type="EMBL" id="RKF72077.1"/>
    </source>
</evidence>
<dbReference type="InterPro" id="IPR058643">
    <property type="entry name" value="BRE1-like_CC"/>
</dbReference>
<evidence type="ECO:0000256" key="1">
    <source>
        <dbReference type="ARBA" id="ARBA00004123"/>
    </source>
</evidence>
<comment type="caution">
    <text evidence="10">The sequence shown here is derived from an EMBL/GenBank/DDBJ whole genome shotgun (WGS) entry which is preliminary data.</text>
</comment>
<comment type="pathway">
    <text evidence="6">Protein modification; protein ubiquitination.</text>
</comment>
<evidence type="ECO:0000256" key="8">
    <source>
        <dbReference type="SAM" id="MobiDB-lite"/>
    </source>
</evidence>
<dbReference type="UniPathway" id="UPA00143"/>
<keyword evidence="6" id="KW-0808">Transferase</keyword>
<feature type="coiled-coil region" evidence="7">
    <location>
        <begin position="184"/>
        <end position="225"/>
    </location>
</feature>
<dbReference type="GO" id="GO:0033503">
    <property type="term" value="C:HULC complex"/>
    <property type="evidence" value="ECO:0007669"/>
    <property type="project" value="TreeGrafter"/>
</dbReference>
<sequence length="730" mass="83578">MKIATPFTSNHPTFKMEDRKRAAGDDLAPPMKRQAFSGKNSAHDSDMPWASELELYQKDAIYRQMLEYKREKATLETHVKDIRKRSLDHDDHLRIVDAWWIQLLDEIKLLAEDEIPSNEDIDCSFPTSLTFKGTEEFQNHLASKAKLIKNKLSTIFTNLNSARGQPSNDVHKLQSQLTDLLARQKESLVKIDRLRAEKEELTQRLEESSLRYVKAEKRLDRAKSAAVAKLEQQAIAASGSQITNGKTAKEGSELSNGSQDLSDNSRIAYEESVATVAKQKEQLQSILAENKSLTEQLTAANTKLCSLTEEDFARTDLFKQIRIQHDDIIRRINHLEATNIQLREEAERFQAERTAYRLQIENEAEILTGELENQLQRVEQDLVRIRSTRDELSADLSIRKMSQEQERASTEHLKELVCAKENRIVSLEHENERLRVKIEEQTSNMSSKSDIASLSFDELRRIYESLEQQFNAINKELPALQAAWRKTSSLASKKVFDLKTLEERVQVLSAEKAKADQKYFAARKDMDTRIQEVRTLKAQNFKSSEIISQLKEIEKSNRTLLSNLEKQLSDTRQANTSIMLENKKMEGVSRDMTSKVETLKAQIAELNGMLKSKDTINSNNKERFLTVEQEMEKLRVKYESAQKEKDQWRMKSLQNQSGDEEMLRVRKPKSKSGGADPSSHSLSVQFAGKISKIPQLKSAATPFVIIALPIDLRIECENALIVQVHSLQMM</sequence>
<dbReference type="GO" id="GO:0061630">
    <property type="term" value="F:ubiquitin protein ligase activity"/>
    <property type="evidence" value="ECO:0007669"/>
    <property type="project" value="UniProtKB-EC"/>
</dbReference>
<feature type="compositionally biased region" description="Basic and acidic residues" evidence="8">
    <location>
        <begin position="14"/>
        <end position="24"/>
    </location>
</feature>
<dbReference type="Pfam" id="PF08647">
    <property type="entry name" value="BRE1"/>
    <property type="match status" value="1"/>
</dbReference>